<gene>
    <name evidence="2" type="ORF">BCL69_11291</name>
</gene>
<sequence>MLFAAMTDILDSIPTRYRMTAAAWLAGEDLRTIMSNGTLYRHAKILREYGLDITEPCNVTKFPTKVHVVELKPVFSS</sequence>
<dbReference type="Pfam" id="PF05155">
    <property type="entry name" value="G2P_X_C"/>
    <property type="match status" value="1"/>
</dbReference>
<evidence type="ECO:0000313" key="2">
    <source>
        <dbReference type="EMBL" id="TYP70029.1"/>
    </source>
</evidence>
<organism evidence="2 3">
    <name type="scientific">Nitrosomonas communis</name>
    <dbReference type="NCBI Taxonomy" id="44574"/>
    <lineage>
        <taxon>Bacteria</taxon>
        <taxon>Pseudomonadati</taxon>
        <taxon>Pseudomonadota</taxon>
        <taxon>Betaproteobacteria</taxon>
        <taxon>Nitrosomonadales</taxon>
        <taxon>Nitrosomonadaceae</taxon>
        <taxon>Nitrosomonas</taxon>
    </lineage>
</organism>
<evidence type="ECO:0000313" key="3">
    <source>
        <dbReference type="Proteomes" id="UP000324176"/>
    </source>
</evidence>
<name>A0A5D3Y919_9PROT</name>
<feature type="domain" description="Replication-associated protein G2P C-terminal" evidence="1">
    <location>
        <begin position="15"/>
        <end position="69"/>
    </location>
</feature>
<accession>A0A5D3Y919</accession>
<dbReference type="AlphaFoldDB" id="A0A5D3Y919"/>
<dbReference type="GO" id="GO:0006260">
    <property type="term" value="P:DNA replication"/>
    <property type="evidence" value="ECO:0007669"/>
    <property type="project" value="InterPro"/>
</dbReference>
<reference evidence="2 3" key="1">
    <citation type="submission" date="2019-07" db="EMBL/GenBank/DDBJ databases">
        <title>Active sludge and wastewater microbial communities from Klosterneuburg, Austria.</title>
        <authorList>
            <person name="Wagner M."/>
        </authorList>
    </citation>
    <scope>NUCLEOTIDE SEQUENCE [LARGE SCALE GENOMIC DNA]</scope>
    <source>
        <strain evidence="2 3">Nm2</strain>
    </source>
</reference>
<dbReference type="EMBL" id="VNHT01000129">
    <property type="protein sequence ID" value="TYP70029.1"/>
    <property type="molecule type" value="Genomic_DNA"/>
</dbReference>
<proteinExistence type="predicted"/>
<dbReference type="InterPro" id="IPR022688">
    <property type="entry name" value="G2P_C"/>
</dbReference>
<dbReference type="Proteomes" id="UP000324176">
    <property type="component" value="Unassembled WGS sequence"/>
</dbReference>
<protein>
    <submittedName>
        <fullName evidence="2">Phage X family protein</fullName>
    </submittedName>
</protein>
<evidence type="ECO:0000259" key="1">
    <source>
        <dbReference type="Pfam" id="PF05155"/>
    </source>
</evidence>
<comment type="caution">
    <text evidence="2">The sequence shown here is derived from an EMBL/GenBank/DDBJ whole genome shotgun (WGS) entry which is preliminary data.</text>
</comment>